<dbReference type="Proteomes" id="UP000466523">
    <property type="component" value="Unassembled WGS sequence"/>
</dbReference>
<comment type="caution">
    <text evidence="1">The sequence shown here is derived from an EMBL/GenBank/DDBJ whole genome shotgun (WGS) entry which is preliminary data.</text>
</comment>
<proteinExistence type="predicted"/>
<reference evidence="1 2" key="1">
    <citation type="submission" date="2020-01" db="EMBL/GenBank/DDBJ databases">
        <authorList>
            <person name="Sanchez-Estrada R."/>
            <person name="Gonzalez-Y-Merchand J.A."/>
            <person name="Rivera-Gutierrez S."/>
        </authorList>
    </citation>
    <scope>NUCLEOTIDE SEQUENCE [LARGE SCALE GENOMIC DNA]</scope>
    <source>
        <strain evidence="1 2">CST 7247</strain>
    </source>
</reference>
<dbReference type="RefSeq" id="WP_162111631.1">
    <property type="nucleotide sequence ID" value="NZ_JAACYR010000004.1"/>
</dbReference>
<dbReference type="InterPro" id="IPR004378">
    <property type="entry name" value="F420H2_quin_Rdtase"/>
</dbReference>
<evidence type="ECO:0000313" key="2">
    <source>
        <dbReference type="Proteomes" id="UP000466523"/>
    </source>
</evidence>
<dbReference type="Gene3D" id="2.30.110.10">
    <property type="entry name" value="Electron Transport, Fmn-binding Protein, Chain A"/>
    <property type="match status" value="1"/>
</dbReference>
<gene>
    <name evidence="1" type="ORF">GWR20_01980</name>
</gene>
<evidence type="ECO:0000313" key="1">
    <source>
        <dbReference type="EMBL" id="NDJ87931.1"/>
    </source>
</evidence>
<organism evidence="1 2">
    <name type="scientific">Mycolicibacter kumamotonensis</name>
    <dbReference type="NCBI Taxonomy" id="354243"/>
    <lineage>
        <taxon>Bacteria</taxon>
        <taxon>Bacillati</taxon>
        <taxon>Actinomycetota</taxon>
        <taxon>Actinomycetes</taxon>
        <taxon>Mycobacteriales</taxon>
        <taxon>Mycobacteriaceae</taxon>
        <taxon>Mycolicibacter</taxon>
    </lineage>
</organism>
<protein>
    <submittedName>
        <fullName evidence="1">Nitroreductase family deazaflavin-dependent oxidoreductase</fullName>
    </submittedName>
</protein>
<dbReference type="NCBIfam" id="TIGR00026">
    <property type="entry name" value="hi_GC_TIGR00026"/>
    <property type="match status" value="1"/>
</dbReference>
<accession>A0A7K3L676</accession>
<dbReference type="EMBL" id="JAACYR010000004">
    <property type="protein sequence ID" value="NDJ87931.1"/>
    <property type="molecule type" value="Genomic_DNA"/>
</dbReference>
<sequence>MQAPRALARFNKRVSNPIQMAWAPWLPPFAVVEHTGRKSGTVYRTPVSAFAMDDNVGILLPYGDNTDGIRNVLAAGQCTLQRRGRRYTVTDLRVVATDSPDLPRTARRLGRPFEHTLAGKLQPL</sequence>
<dbReference type="GO" id="GO:0016491">
    <property type="term" value="F:oxidoreductase activity"/>
    <property type="evidence" value="ECO:0007669"/>
    <property type="project" value="InterPro"/>
</dbReference>
<dbReference type="AlphaFoldDB" id="A0A7K3L676"/>
<name>A0A7K3L676_9MYCO</name>
<dbReference type="InterPro" id="IPR012349">
    <property type="entry name" value="Split_barrel_FMN-bd"/>
</dbReference>